<feature type="transmembrane region" description="Helical" evidence="2">
    <location>
        <begin position="286"/>
        <end position="306"/>
    </location>
</feature>
<reference evidence="3 4" key="1">
    <citation type="journal article" date="2009" name="Nature">
        <title>Evolution of pathogenicity and sexual reproduction in eight Candida genomes.</title>
        <authorList>
            <person name="Butler G."/>
            <person name="Rasmussen M.D."/>
            <person name="Lin M.F."/>
            <person name="Santos M.A."/>
            <person name="Sakthikumar S."/>
            <person name="Munro C.A."/>
            <person name="Rheinbay E."/>
            <person name="Grabherr M."/>
            <person name="Forche A."/>
            <person name="Reedy J.L."/>
            <person name="Agrafioti I."/>
            <person name="Arnaud M.B."/>
            <person name="Bates S."/>
            <person name="Brown A.J."/>
            <person name="Brunke S."/>
            <person name="Costanzo M.C."/>
            <person name="Fitzpatrick D.A."/>
            <person name="de Groot P.W."/>
            <person name="Harris D."/>
            <person name="Hoyer L.L."/>
            <person name="Hube B."/>
            <person name="Klis F.M."/>
            <person name="Kodira C."/>
            <person name="Lennard N."/>
            <person name="Logue M.E."/>
            <person name="Martin R."/>
            <person name="Neiman A.M."/>
            <person name="Nikolaou E."/>
            <person name="Quail M.A."/>
            <person name="Quinn J."/>
            <person name="Santos M.C."/>
            <person name="Schmitzberger F.F."/>
            <person name="Sherlock G."/>
            <person name="Shah P."/>
            <person name="Silverstein K.A."/>
            <person name="Skrzypek M.S."/>
            <person name="Soll D."/>
            <person name="Staggs R."/>
            <person name="Stansfield I."/>
            <person name="Stumpf M.P."/>
            <person name="Sudbery P.E."/>
            <person name="Srikantha T."/>
            <person name="Zeng Q."/>
            <person name="Berman J."/>
            <person name="Berriman M."/>
            <person name="Heitman J."/>
            <person name="Gow N.A."/>
            <person name="Lorenz M.C."/>
            <person name="Birren B.W."/>
            <person name="Kellis M."/>
            <person name="Cuomo C.A."/>
        </authorList>
    </citation>
    <scope>NUCLEOTIDE SEQUENCE [LARGE SCALE GENOMIC DNA]</scope>
    <source>
        <strain evidence="4">ATCC MYA-3404 / T1</strain>
    </source>
</reference>
<name>C5MAM7_CANTT</name>
<sequence length="476" mass="53957">MTVPPFRPYGGEDIRVVSDVSRFDYGETDQKIRSRNTTPTRPVEDIDDTVSSSKLTLDTIIPLYSTKINEGNKYSRLKQQDDNTSRQHDSPPKEEITPEPIYLPKRDMTKTKKVRNKYSFAVQVPQDHLGYIKETQSQSPVTPTPAPIPSPPPVPPPKDRTPKGSIARAGTTSPYPTNNDSNLPAMPQPSSTFSRSQPHSRSASGTGDSASILTPQQQLERHLIKQVMNRPVISIRGERFGPQYKDEHFSISANFVLYIFEVCCSVVEIVLSSLLLQHDSDIAGGYYRYLIADGIISLVIALLFALQIINYEVRNGSFYCLVATICKFAAFIVVITTVFPEIDYRTDDIWSMRRGMGAIVIISTFLWVTNMVMFVTTLYISRLNLLEDLNFDYSRKGINDEFNQLPAAPKPSGAIEDGGAPVRRSSSKRRKRQSIDQEEEQLKEFYLNQNGELFQLNEEWEKEQYRGKNKILVYTF</sequence>
<feature type="compositionally biased region" description="Polar residues" evidence="1">
    <location>
        <begin position="170"/>
        <end position="210"/>
    </location>
</feature>
<evidence type="ECO:0000313" key="3">
    <source>
        <dbReference type="EMBL" id="EER32694.1"/>
    </source>
</evidence>
<keyword evidence="2" id="KW-1133">Transmembrane helix</keyword>
<feature type="compositionally biased region" description="Pro residues" evidence="1">
    <location>
        <begin position="142"/>
        <end position="156"/>
    </location>
</feature>
<feature type="region of interest" description="Disordered" evidence="1">
    <location>
        <begin position="407"/>
        <end position="437"/>
    </location>
</feature>
<keyword evidence="2" id="KW-0472">Membrane</keyword>
<organism evidence="3 4">
    <name type="scientific">Candida tropicalis (strain ATCC MYA-3404 / T1)</name>
    <name type="common">Yeast</name>
    <dbReference type="NCBI Taxonomy" id="294747"/>
    <lineage>
        <taxon>Eukaryota</taxon>
        <taxon>Fungi</taxon>
        <taxon>Dikarya</taxon>
        <taxon>Ascomycota</taxon>
        <taxon>Saccharomycotina</taxon>
        <taxon>Pichiomycetes</taxon>
        <taxon>Debaryomycetaceae</taxon>
        <taxon>Candida/Lodderomyces clade</taxon>
        <taxon>Candida</taxon>
    </lineage>
</organism>
<feature type="transmembrane region" description="Helical" evidence="2">
    <location>
        <begin position="318"/>
        <end position="339"/>
    </location>
</feature>
<dbReference type="STRING" id="294747.C5MAM7"/>
<proteinExistence type="predicted"/>
<dbReference type="VEuPathDB" id="FungiDB:CTRG_03119"/>
<feature type="transmembrane region" description="Helical" evidence="2">
    <location>
        <begin position="359"/>
        <end position="380"/>
    </location>
</feature>
<dbReference type="eggNOG" id="ENOG502RJBG">
    <property type="taxonomic scope" value="Eukaryota"/>
</dbReference>
<feature type="region of interest" description="Disordered" evidence="1">
    <location>
        <begin position="20"/>
        <end position="52"/>
    </location>
</feature>
<protein>
    <recommendedName>
        <fullName evidence="5">MARVEL domain-containing protein</fullName>
    </recommendedName>
</protein>
<dbReference type="OrthoDB" id="4019110at2759"/>
<feature type="compositionally biased region" description="Basic and acidic residues" evidence="1">
    <location>
        <begin position="78"/>
        <end position="96"/>
    </location>
</feature>
<accession>C5MAM7</accession>
<evidence type="ECO:0000256" key="2">
    <source>
        <dbReference type="SAM" id="Phobius"/>
    </source>
</evidence>
<feature type="region of interest" description="Disordered" evidence="1">
    <location>
        <begin position="72"/>
        <end position="107"/>
    </location>
</feature>
<dbReference type="Proteomes" id="UP000002037">
    <property type="component" value="Unassembled WGS sequence"/>
</dbReference>
<dbReference type="EMBL" id="GG692398">
    <property type="protein sequence ID" value="EER32694.1"/>
    <property type="molecule type" value="Genomic_DNA"/>
</dbReference>
<feature type="transmembrane region" description="Helical" evidence="2">
    <location>
        <begin position="255"/>
        <end position="274"/>
    </location>
</feature>
<dbReference type="GeneID" id="8299583"/>
<evidence type="ECO:0000256" key="1">
    <source>
        <dbReference type="SAM" id="MobiDB-lite"/>
    </source>
</evidence>
<gene>
    <name evidence="3" type="ORF">CTRG_03119</name>
</gene>
<evidence type="ECO:0008006" key="5">
    <source>
        <dbReference type="Google" id="ProtNLM"/>
    </source>
</evidence>
<keyword evidence="4" id="KW-1185">Reference proteome</keyword>
<feature type="compositionally biased region" description="Basic and acidic residues" evidence="1">
    <location>
        <begin position="20"/>
        <end position="32"/>
    </location>
</feature>
<dbReference type="KEGG" id="ctp:CTRG_03119"/>
<evidence type="ECO:0000313" key="4">
    <source>
        <dbReference type="Proteomes" id="UP000002037"/>
    </source>
</evidence>
<keyword evidence="2" id="KW-0812">Transmembrane</keyword>
<dbReference type="AlphaFoldDB" id="C5MAM7"/>
<feature type="region of interest" description="Disordered" evidence="1">
    <location>
        <begin position="135"/>
        <end position="210"/>
    </location>
</feature>
<dbReference type="HOGENOM" id="CLU_710016_0_0_1"/>
<dbReference type="RefSeq" id="XP_002548822.1">
    <property type="nucleotide sequence ID" value="XM_002548776.1"/>
</dbReference>